<feature type="transmembrane region" description="Helical" evidence="1">
    <location>
        <begin position="43"/>
        <end position="61"/>
    </location>
</feature>
<keyword evidence="1" id="KW-1133">Transmembrane helix</keyword>
<organism evidence="2 3">
    <name type="scientific">Fuscovulum ytuae</name>
    <dbReference type="NCBI Taxonomy" id="3042299"/>
    <lineage>
        <taxon>Bacteria</taxon>
        <taxon>Pseudomonadati</taxon>
        <taxon>Pseudomonadota</taxon>
        <taxon>Alphaproteobacteria</taxon>
        <taxon>Rhodobacterales</taxon>
        <taxon>Paracoccaceae</taxon>
        <taxon>Fuscovulum</taxon>
    </lineage>
</organism>
<evidence type="ECO:0000313" key="3">
    <source>
        <dbReference type="Proteomes" id="UP001230978"/>
    </source>
</evidence>
<accession>A0ABY8Q5H5</accession>
<name>A0ABY8Q5H5_9RHOB</name>
<dbReference type="Proteomes" id="UP001230978">
    <property type="component" value="Chromosome"/>
</dbReference>
<feature type="transmembrane region" description="Helical" evidence="1">
    <location>
        <begin position="92"/>
        <end position="112"/>
    </location>
</feature>
<evidence type="ECO:0000256" key="1">
    <source>
        <dbReference type="SAM" id="Phobius"/>
    </source>
</evidence>
<keyword evidence="1" id="KW-0472">Membrane</keyword>
<feature type="transmembrane region" description="Helical" evidence="1">
    <location>
        <begin position="164"/>
        <end position="186"/>
    </location>
</feature>
<dbReference type="RefSeq" id="WP_281466146.1">
    <property type="nucleotide sequence ID" value="NZ_CP124535.1"/>
</dbReference>
<keyword evidence="1" id="KW-0812">Transmembrane</keyword>
<dbReference type="EMBL" id="CP124535">
    <property type="protein sequence ID" value="WGV16118.1"/>
    <property type="molecule type" value="Genomic_DNA"/>
</dbReference>
<keyword evidence="3" id="KW-1185">Reference proteome</keyword>
<reference evidence="2 3" key="1">
    <citation type="submission" date="2023-04" db="EMBL/GenBank/DDBJ databases">
        <title>YMD61, complete Genome.</title>
        <authorList>
            <person name="Zhang J."/>
        </authorList>
    </citation>
    <scope>NUCLEOTIDE SEQUENCE [LARGE SCALE GENOMIC DNA]</scope>
    <source>
        <strain evidence="2 3">YMD61</strain>
    </source>
</reference>
<evidence type="ECO:0000313" key="2">
    <source>
        <dbReference type="EMBL" id="WGV16118.1"/>
    </source>
</evidence>
<protein>
    <submittedName>
        <fullName evidence="2">Uncharacterized protein</fullName>
    </submittedName>
</protein>
<gene>
    <name evidence="2" type="ORF">QF092_18010</name>
</gene>
<feature type="transmembrane region" description="Helical" evidence="1">
    <location>
        <begin position="124"/>
        <end position="144"/>
    </location>
</feature>
<proteinExistence type="predicted"/>
<sequence>MMGLQAAQGALHFGATSAAMLVAFAVCEGINDVMRVGQTMLPAPHALFLPYGVLVICAWMYGWAALPLLFPAALLSVFLMAGGIAFEPLIMVLLLAKMIAVPVAFDVLRWVGRDARGAGTAANWKMLMVLGLIGSVLGNVPRVAYGPCCGGMDLTGMLQTYANVVASDMAGLLGVLVVVMLFFRVLRHG</sequence>